<accession>A0A7R9V5K2</accession>
<sequence>MFTWCPRCHRHKRPDVGARCGVGARLCTCAHPGVHTNPCIGAGPALFAHSATVCECPPKDPSELRRVNELRSETDSVLRRVDELHSETHRERQRVDKLHSETHSELRRVDKLHSETHKEMRNTCCASMSCLVELHLVDC</sequence>
<name>A0A7R9V5K2_9CHLO</name>
<proteinExistence type="predicted"/>
<gene>
    <name evidence="1" type="ORF">CEUR00632_LOCUS3717</name>
</gene>
<protein>
    <submittedName>
        <fullName evidence="1">Uncharacterized protein</fullName>
    </submittedName>
</protein>
<organism evidence="1">
    <name type="scientific">Chlamydomonas euryale</name>
    <dbReference type="NCBI Taxonomy" id="1486919"/>
    <lineage>
        <taxon>Eukaryota</taxon>
        <taxon>Viridiplantae</taxon>
        <taxon>Chlorophyta</taxon>
        <taxon>core chlorophytes</taxon>
        <taxon>Chlorophyceae</taxon>
        <taxon>CS clade</taxon>
        <taxon>Chlamydomonadales</taxon>
        <taxon>Chlamydomonadaceae</taxon>
        <taxon>Chlamydomonas</taxon>
    </lineage>
</organism>
<evidence type="ECO:0000313" key="1">
    <source>
        <dbReference type="EMBL" id="CAD8283682.1"/>
    </source>
</evidence>
<dbReference type="EMBL" id="HBEC01008136">
    <property type="protein sequence ID" value="CAD8283682.1"/>
    <property type="molecule type" value="Transcribed_RNA"/>
</dbReference>
<dbReference type="AlphaFoldDB" id="A0A7R9V5K2"/>
<reference evidence="1" key="1">
    <citation type="submission" date="2021-01" db="EMBL/GenBank/DDBJ databases">
        <authorList>
            <person name="Corre E."/>
            <person name="Pelletier E."/>
            <person name="Niang G."/>
            <person name="Scheremetjew M."/>
            <person name="Finn R."/>
            <person name="Kale V."/>
            <person name="Holt S."/>
            <person name="Cochrane G."/>
            <person name="Meng A."/>
            <person name="Brown T."/>
            <person name="Cohen L."/>
        </authorList>
    </citation>
    <scope>NUCLEOTIDE SEQUENCE</scope>
    <source>
        <strain evidence="1">CCMP219</strain>
    </source>
</reference>